<organism evidence="1">
    <name type="scientific">marine sediment metagenome</name>
    <dbReference type="NCBI Taxonomy" id="412755"/>
    <lineage>
        <taxon>unclassified sequences</taxon>
        <taxon>metagenomes</taxon>
        <taxon>ecological metagenomes</taxon>
    </lineage>
</organism>
<reference evidence="1" key="1">
    <citation type="journal article" date="2014" name="Front. Microbiol.">
        <title>High frequency of phylogenetically diverse reductive dehalogenase-homologous genes in deep subseafloor sedimentary metagenomes.</title>
        <authorList>
            <person name="Kawai M."/>
            <person name="Futagami T."/>
            <person name="Toyoda A."/>
            <person name="Takaki Y."/>
            <person name="Nishi S."/>
            <person name="Hori S."/>
            <person name="Arai W."/>
            <person name="Tsubouchi T."/>
            <person name="Morono Y."/>
            <person name="Uchiyama I."/>
            <person name="Ito T."/>
            <person name="Fujiyama A."/>
            <person name="Inagaki F."/>
            <person name="Takami H."/>
        </authorList>
    </citation>
    <scope>NUCLEOTIDE SEQUENCE</scope>
    <source>
        <strain evidence="1">Expedition CK06-06</strain>
    </source>
</reference>
<evidence type="ECO:0000313" key="1">
    <source>
        <dbReference type="EMBL" id="GAJ01705.1"/>
    </source>
</evidence>
<dbReference type="EMBL" id="BARW01020045">
    <property type="protein sequence ID" value="GAJ01705.1"/>
    <property type="molecule type" value="Genomic_DNA"/>
</dbReference>
<dbReference type="AlphaFoldDB" id="X1V8S4"/>
<accession>X1V8S4</accession>
<name>X1V8S4_9ZZZZ</name>
<gene>
    <name evidence="1" type="ORF">S12H4_33941</name>
</gene>
<protein>
    <submittedName>
        <fullName evidence="1">Uncharacterized protein</fullName>
    </submittedName>
</protein>
<sequence length="41" mass="4336">MGDAHCGGYLVNILPPGTTTVVDVNSEVIRINGYIYLLSLG</sequence>
<proteinExistence type="predicted"/>
<comment type="caution">
    <text evidence="1">The sequence shown here is derived from an EMBL/GenBank/DDBJ whole genome shotgun (WGS) entry which is preliminary data.</text>
</comment>